<organism evidence="6 7">
    <name type="scientific">Denitrovibrio acetiphilus (strain DSM 12809 / NBRC 114555 / N2460)</name>
    <dbReference type="NCBI Taxonomy" id="522772"/>
    <lineage>
        <taxon>Bacteria</taxon>
        <taxon>Pseudomonadati</taxon>
        <taxon>Deferribacterota</taxon>
        <taxon>Deferribacteres</taxon>
        <taxon>Deferribacterales</taxon>
        <taxon>Geovibrionaceae</taxon>
        <taxon>Denitrovibrio</taxon>
    </lineage>
</organism>
<comment type="cofactor">
    <cofactor evidence="1">
        <name>Zn(2+)</name>
        <dbReference type="ChEBI" id="CHEBI:29105"/>
    </cofactor>
</comment>
<dbReference type="HOGENOM" id="CLU_030571_5_0_0"/>
<dbReference type="SUPFAM" id="SSF56281">
    <property type="entry name" value="Metallo-hydrolase/oxidoreductase"/>
    <property type="match status" value="1"/>
</dbReference>
<evidence type="ECO:0000259" key="5">
    <source>
        <dbReference type="SMART" id="SM00849"/>
    </source>
</evidence>
<dbReference type="CDD" id="cd06262">
    <property type="entry name" value="metallo-hydrolase-like_MBL-fold"/>
    <property type="match status" value="1"/>
</dbReference>
<dbReference type="Pfam" id="PF00753">
    <property type="entry name" value="Lactamase_B"/>
    <property type="match status" value="1"/>
</dbReference>
<dbReference type="STRING" id="522772.Dacet_1446"/>
<dbReference type="eggNOG" id="COG0491">
    <property type="taxonomic scope" value="Bacteria"/>
</dbReference>
<evidence type="ECO:0000256" key="2">
    <source>
        <dbReference type="ARBA" id="ARBA00022723"/>
    </source>
</evidence>
<dbReference type="EMBL" id="CP001968">
    <property type="protein sequence ID" value="ADD68216.1"/>
    <property type="molecule type" value="Genomic_DNA"/>
</dbReference>
<evidence type="ECO:0000313" key="6">
    <source>
        <dbReference type="EMBL" id="ADD68216.1"/>
    </source>
</evidence>
<evidence type="ECO:0000256" key="1">
    <source>
        <dbReference type="ARBA" id="ARBA00001947"/>
    </source>
</evidence>
<dbReference type="AlphaFoldDB" id="D4H867"/>
<dbReference type="PANTHER" id="PTHR46233">
    <property type="entry name" value="HYDROXYACYLGLUTATHIONE HYDROLASE GLOC"/>
    <property type="match status" value="1"/>
</dbReference>
<keyword evidence="2" id="KW-0479">Metal-binding</keyword>
<accession>D4H867</accession>
<dbReference type="InterPro" id="IPR036866">
    <property type="entry name" value="RibonucZ/Hydroxyglut_hydro"/>
</dbReference>
<dbReference type="InterPro" id="IPR001279">
    <property type="entry name" value="Metallo-B-lactamas"/>
</dbReference>
<protein>
    <submittedName>
        <fullName evidence="6">Beta-lactamase domain protein</fullName>
    </submittedName>
</protein>
<keyword evidence="7" id="KW-1185">Reference proteome</keyword>
<evidence type="ECO:0000256" key="4">
    <source>
        <dbReference type="ARBA" id="ARBA00022833"/>
    </source>
</evidence>
<dbReference type="PaxDb" id="522772-Dacet_1446"/>
<dbReference type="RefSeq" id="WP_013010737.1">
    <property type="nucleotide sequence ID" value="NC_013943.1"/>
</dbReference>
<dbReference type="FunCoup" id="D4H867">
    <property type="interactions" value="426"/>
</dbReference>
<dbReference type="OrthoDB" id="9784009at2"/>
<keyword evidence="4" id="KW-0862">Zinc</keyword>
<evidence type="ECO:0000313" key="7">
    <source>
        <dbReference type="Proteomes" id="UP000002012"/>
    </source>
</evidence>
<dbReference type="SMART" id="SM00849">
    <property type="entry name" value="Lactamase_B"/>
    <property type="match status" value="1"/>
</dbReference>
<reference evidence="6 7" key="1">
    <citation type="journal article" date="2010" name="Stand. Genomic Sci.">
        <title>Complete genome sequence of Denitrovibrio acetiphilus type strain (N2460).</title>
        <authorList>
            <person name="Kiss H."/>
            <person name="Lang E."/>
            <person name="Lapidus A."/>
            <person name="Copeland A."/>
            <person name="Nolan M."/>
            <person name="Glavina Del Rio T."/>
            <person name="Chen F."/>
            <person name="Lucas S."/>
            <person name="Tice H."/>
            <person name="Cheng J.F."/>
            <person name="Han C."/>
            <person name="Goodwin L."/>
            <person name="Pitluck S."/>
            <person name="Liolios K."/>
            <person name="Pati A."/>
            <person name="Ivanova N."/>
            <person name="Mavromatis K."/>
            <person name="Chen A."/>
            <person name="Palaniappan K."/>
            <person name="Land M."/>
            <person name="Hauser L."/>
            <person name="Chang Y.J."/>
            <person name="Jeffries C.D."/>
            <person name="Detter J.C."/>
            <person name="Brettin T."/>
            <person name="Spring S."/>
            <person name="Rohde M."/>
            <person name="Goker M."/>
            <person name="Woyke T."/>
            <person name="Bristow J."/>
            <person name="Eisen J.A."/>
            <person name="Markowitz V."/>
            <person name="Hugenholtz P."/>
            <person name="Kyrpides N.C."/>
            <person name="Klenk H.P."/>
        </authorList>
    </citation>
    <scope>NUCLEOTIDE SEQUENCE [LARGE SCALE GENOMIC DNA]</scope>
    <source>
        <strain evidence="7">DSM 12809 / NBRC 114555 / N2460</strain>
    </source>
</reference>
<dbReference type="GO" id="GO:0016787">
    <property type="term" value="F:hydrolase activity"/>
    <property type="evidence" value="ECO:0007669"/>
    <property type="project" value="UniProtKB-KW"/>
</dbReference>
<dbReference type="KEGG" id="dap:Dacet_1446"/>
<dbReference type="GO" id="GO:0046872">
    <property type="term" value="F:metal ion binding"/>
    <property type="evidence" value="ECO:0007669"/>
    <property type="project" value="UniProtKB-KW"/>
</dbReference>
<dbReference type="InterPro" id="IPR051453">
    <property type="entry name" value="MBL_Glyoxalase_II"/>
</dbReference>
<dbReference type="InParanoid" id="D4H867"/>
<keyword evidence="3" id="KW-0378">Hydrolase</keyword>
<dbReference type="PANTHER" id="PTHR46233:SF3">
    <property type="entry name" value="HYDROXYACYLGLUTATHIONE HYDROLASE GLOC"/>
    <property type="match status" value="1"/>
</dbReference>
<sequence>MKLESIIVGPLAVNCYIISKDGKAVIVDPGGNTESIVKYLKQGKLTPVAIVNTHGHFDHIGSVSQLKEAYDIPFMLHKDDEFLCSHGAESSAMFGFDKIENPAITDYLTDGQQLSLGGIEIGVIHTPGHSPGGVCLYVRELKSVMTGDTLFLESVGRSDFPYASTEQLMHSIREKVFSLPDETKVFPGHGPSSSIGHEKKFNPFL</sequence>
<feature type="domain" description="Metallo-beta-lactamase" evidence="5">
    <location>
        <begin position="12"/>
        <end position="189"/>
    </location>
</feature>
<dbReference type="Proteomes" id="UP000002012">
    <property type="component" value="Chromosome"/>
</dbReference>
<gene>
    <name evidence="6" type="ordered locus">Dacet_1446</name>
</gene>
<name>D4H867_DENA2</name>
<proteinExistence type="predicted"/>
<evidence type="ECO:0000256" key="3">
    <source>
        <dbReference type="ARBA" id="ARBA00022801"/>
    </source>
</evidence>
<dbReference type="Gene3D" id="3.60.15.10">
    <property type="entry name" value="Ribonuclease Z/Hydroxyacylglutathione hydrolase-like"/>
    <property type="match status" value="1"/>
</dbReference>